<proteinExistence type="predicted"/>
<dbReference type="Gene3D" id="3.10.310.10">
    <property type="entry name" value="Diaminopimelate Epimerase, Chain A, domain 1"/>
    <property type="match status" value="2"/>
</dbReference>
<keyword evidence="2" id="KW-1185">Reference proteome</keyword>
<reference evidence="1 2" key="1">
    <citation type="submission" date="2022-06" db="EMBL/GenBank/DDBJ databases">
        <title>Mycolicibacterium sp. CAU 1645 isolated from seawater.</title>
        <authorList>
            <person name="Kim W."/>
        </authorList>
    </citation>
    <scope>NUCLEOTIDE SEQUENCE [LARGE SCALE GENOMIC DNA]</scope>
    <source>
        <strain evidence="1 2">CAU 1645</strain>
    </source>
</reference>
<dbReference type="PANTHER" id="PTHR13774:SF32">
    <property type="entry name" value="ANTISENSE-ENHANCING SEQUENCE 1"/>
    <property type="match status" value="1"/>
</dbReference>
<protein>
    <submittedName>
        <fullName evidence="1">PhzF family phenazine biosynthesis protein</fullName>
    </submittedName>
</protein>
<dbReference type="PANTHER" id="PTHR13774">
    <property type="entry name" value="PHENAZINE BIOSYNTHESIS PROTEIN"/>
    <property type="match status" value="1"/>
</dbReference>
<accession>A0ABT1M393</accession>
<dbReference type="RefSeq" id="WP_255060552.1">
    <property type="nucleotide sequence ID" value="NZ_JANDBD010000005.1"/>
</dbReference>
<dbReference type="SUPFAM" id="SSF54506">
    <property type="entry name" value="Diaminopimelate epimerase-like"/>
    <property type="match status" value="1"/>
</dbReference>
<dbReference type="PIRSF" id="PIRSF016184">
    <property type="entry name" value="PhzC_PhzF"/>
    <property type="match status" value="1"/>
</dbReference>
<dbReference type="NCBIfam" id="TIGR00654">
    <property type="entry name" value="PhzF_family"/>
    <property type="match status" value="1"/>
</dbReference>
<evidence type="ECO:0000313" key="1">
    <source>
        <dbReference type="EMBL" id="MCP9273262.1"/>
    </source>
</evidence>
<dbReference type="Pfam" id="PF02567">
    <property type="entry name" value="PhzC-PhzF"/>
    <property type="match status" value="1"/>
</dbReference>
<gene>
    <name evidence="1" type="ORF">NM203_13810</name>
</gene>
<organism evidence="1 2">
    <name type="scientific">Mycolicibacterium arenosum</name>
    <dbReference type="NCBI Taxonomy" id="2952157"/>
    <lineage>
        <taxon>Bacteria</taxon>
        <taxon>Bacillati</taxon>
        <taxon>Actinomycetota</taxon>
        <taxon>Actinomycetes</taxon>
        <taxon>Mycobacteriales</taxon>
        <taxon>Mycobacteriaceae</taxon>
        <taxon>Mycolicibacterium</taxon>
    </lineage>
</organism>
<comment type="caution">
    <text evidence="1">The sequence shown here is derived from an EMBL/GenBank/DDBJ whole genome shotgun (WGS) entry which is preliminary data.</text>
</comment>
<dbReference type="InterPro" id="IPR003719">
    <property type="entry name" value="Phenazine_PhzF-like"/>
</dbReference>
<evidence type="ECO:0000313" key="2">
    <source>
        <dbReference type="Proteomes" id="UP001651690"/>
    </source>
</evidence>
<sequence length="282" mass="30115">MTPPRPRPFTQVDVFGRSPYLGNPVAVVVDADDLDAERMQRLARWTNLSETTFLLPPSNPGADYRVRIFTPGGELPFAGHPTLGSARAWLNAGGTPRRDDVVVQECAVGLVSVRILSDTLAFEAPPLLREGPLDEQYLESTVRAFGITRDDVVAHQWVDNGPGWAVVMLHSADEVLALEPDLAQIPDAMVGAVGRYPAGSEHDFELRTFAPGMGAPEDPVCGSMNASVAQWLISTGAAPSAYRVSQGTRIGHAGTIEISTDAQGAVWVAGTATAYIDGRITL</sequence>
<dbReference type="EMBL" id="JANDBD010000005">
    <property type="protein sequence ID" value="MCP9273262.1"/>
    <property type="molecule type" value="Genomic_DNA"/>
</dbReference>
<name>A0ABT1M393_9MYCO</name>
<dbReference type="Proteomes" id="UP001651690">
    <property type="component" value="Unassembled WGS sequence"/>
</dbReference>